<protein>
    <submittedName>
        <fullName evidence="6">Uncharacterized protein</fullName>
    </submittedName>
</protein>
<keyword evidence="5" id="KW-0812">Transmembrane</keyword>
<evidence type="ECO:0000256" key="5">
    <source>
        <dbReference type="SAM" id="Phobius"/>
    </source>
</evidence>
<evidence type="ECO:0000256" key="1">
    <source>
        <dbReference type="ARBA" id="ARBA00004273"/>
    </source>
</evidence>
<dbReference type="Proteomes" id="UP000027222">
    <property type="component" value="Unassembled WGS sequence"/>
</dbReference>
<name>A0A067TLR6_GALM3</name>
<organism evidence="6 7">
    <name type="scientific">Galerina marginata (strain CBS 339.88)</name>
    <dbReference type="NCBI Taxonomy" id="685588"/>
    <lineage>
        <taxon>Eukaryota</taxon>
        <taxon>Fungi</taxon>
        <taxon>Dikarya</taxon>
        <taxon>Basidiomycota</taxon>
        <taxon>Agaricomycotina</taxon>
        <taxon>Agaricomycetes</taxon>
        <taxon>Agaricomycetidae</taxon>
        <taxon>Agaricales</taxon>
        <taxon>Agaricineae</taxon>
        <taxon>Strophariaceae</taxon>
        <taxon>Galerina</taxon>
    </lineage>
</organism>
<keyword evidence="4 5" id="KW-0472">Membrane</keyword>
<dbReference type="STRING" id="685588.A0A067TLR6"/>
<reference evidence="7" key="1">
    <citation type="journal article" date="2014" name="Proc. Natl. Acad. Sci. U.S.A.">
        <title>Extensive sampling of basidiomycete genomes demonstrates inadequacy of the white-rot/brown-rot paradigm for wood decay fungi.</title>
        <authorList>
            <person name="Riley R."/>
            <person name="Salamov A.A."/>
            <person name="Brown D.W."/>
            <person name="Nagy L.G."/>
            <person name="Floudas D."/>
            <person name="Held B.W."/>
            <person name="Levasseur A."/>
            <person name="Lombard V."/>
            <person name="Morin E."/>
            <person name="Otillar R."/>
            <person name="Lindquist E.A."/>
            <person name="Sun H."/>
            <person name="LaButti K.M."/>
            <person name="Schmutz J."/>
            <person name="Jabbour D."/>
            <person name="Luo H."/>
            <person name="Baker S.E."/>
            <person name="Pisabarro A.G."/>
            <person name="Walton J.D."/>
            <person name="Blanchette R.A."/>
            <person name="Henrissat B."/>
            <person name="Martin F."/>
            <person name="Cullen D."/>
            <person name="Hibbett D.S."/>
            <person name="Grigoriev I.V."/>
        </authorList>
    </citation>
    <scope>NUCLEOTIDE SEQUENCE [LARGE SCALE GENOMIC DNA]</scope>
    <source>
        <strain evidence="7">CBS 339.88</strain>
    </source>
</reference>
<sequence>MSLLSPLYNLPNHVIKQQQYYQGSTKPLIMRGARAPIYVRAYTTLWVVGVASTIYAMTSLVKGK</sequence>
<dbReference type="OrthoDB" id="5511599at2759"/>
<feature type="transmembrane region" description="Helical" evidence="5">
    <location>
        <begin position="37"/>
        <end position="58"/>
    </location>
</feature>
<dbReference type="EMBL" id="KL142368">
    <property type="protein sequence ID" value="KDR84096.1"/>
    <property type="molecule type" value="Genomic_DNA"/>
</dbReference>
<comment type="subcellular location">
    <subcellularLocation>
        <location evidence="1">Mitochondrion inner membrane</location>
    </subcellularLocation>
</comment>
<evidence type="ECO:0000256" key="2">
    <source>
        <dbReference type="ARBA" id="ARBA00022792"/>
    </source>
</evidence>
<proteinExistence type="predicted"/>
<dbReference type="HOGENOM" id="CLU_169147_3_0_1"/>
<dbReference type="Pfam" id="PF02238">
    <property type="entry name" value="COX7a"/>
    <property type="match status" value="1"/>
</dbReference>
<keyword evidence="3" id="KW-0496">Mitochondrion</keyword>
<keyword evidence="5" id="KW-1133">Transmembrane helix</keyword>
<dbReference type="AlphaFoldDB" id="A0A067TLR6"/>
<dbReference type="InterPro" id="IPR039297">
    <property type="entry name" value="COX7a"/>
</dbReference>
<keyword evidence="7" id="KW-1185">Reference proteome</keyword>
<accession>A0A067TLR6</accession>
<evidence type="ECO:0000313" key="6">
    <source>
        <dbReference type="EMBL" id="KDR84096.1"/>
    </source>
</evidence>
<evidence type="ECO:0000313" key="7">
    <source>
        <dbReference type="Proteomes" id="UP000027222"/>
    </source>
</evidence>
<keyword evidence="2" id="KW-0999">Mitochondrion inner membrane</keyword>
<dbReference type="GO" id="GO:0005743">
    <property type="term" value="C:mitochondrial inner membrane"/>
    <property type="evidence" value="ECO:0007669"/>
    <property type="project" value="UniProtKB-SubCell"/>
</dbReference>
<evidence type="ECO:0000256" key="3">
    <source>
        <dbReference type="ARBA" id="ARBA00023128"/>
    </source>
</evidence>
<evidence type="ECO:0000256" key="4">
    <source>
        <dbReference type="ARBA" id="ARBA00023136"/>
    </source>
</evidence>
<gene>
    <name evidence="6" type="ORF">GALMADRAFT_236753</name>
</gene>